<gene>
    <name evidence="1" type="ORF">BJ987_007218</name>
</gene>
<organism evidence="1 2">
    <name type="scientific">Nocardia goodfellowii</name>
    <dbReference type="NCBI Taxonomy" id="882446"/>
    <lineage>
        <taxon>Bacteria</taxon>
        <taxon>Bacillati</taxon>
        <taxon>Actinomycetota</taxon>
        <taxon>Actinomycetes</taxon>
        <taxon>Mycobacteriales</taxon>
        <taxon>Nocardiaceae</taxon>
        <taxon>Nocardia</taxon>
    </lineage>
</organism>
<name>A0ABS4QRH8_9NOCA</name>
<dbReference type="RefSeq" id="WP_209897457.1">
    <property type="nucleotide sequence ID" value="NZ_JAGGMR010000001.1"/>
</dbReference>
<reference evidence="1 2" key="1">
    <citation type="submission" date="2021-03" db="EMBL/GenBank/DDBJ databases">
        <title>Sequencing the genomes of 1000 actinobacteria strains.</title>
        <authorList>
            <person name="Klenk H.-P."/>
        </authorList>
    </citation>
    <scope>NUCLEOTIDE SEQUENCE [LARGE SCALE GENOMIC DNA]</scope>
    <source>
        <strain evidence="1 2">DSM 45516</strain>
    </source>
</reference>
<dbReference type="Proteomes" id="UP001519325">
    <property type="component" value="Unassembled WGS sequence"/>
</dbReference>
<accession>A0ABS4QRH8</accession>
<evidence type="ECO:0000313" key="1">
    <source>
        <dbReference type="EMBL" id="MBP2194317.1"/>
    </source>
</evidence>
<comment type="caution">
    <text evidence="1">The sequence shown here is derived from an EMBL/GenBank/DDBJ whole genome shotgun (WGS) entry which is preliminary data.</text>
</comment>
<proteinExistence type="predicted"/>
<dbReference type="EMBL" id="JAGGMR010000001">
    <property type="protein sequence ID" value="MBP2194317.1"/>
    <property type="molecule type" value="Genomic_DNA"/>
</dbReference>
<protein>
    <submittedName>
        <fullName evidence="1">Uncharacterized protein</fullName>
    </submittedName>
</protein>
<evidence type="ECO:0000313" key="2">
    <source>
        <dbReference type="Proteomes" id="UP001519325"/>
    </source>
</evidence>
<sequence>MSSDRAERLMTTRQRELVLAVIGAINSPARPISPYHVERLIEAELIPPPRLSEIAAVLEVLALPEVGFRRGERAEIVLARVLEVWERSA</sequence>
<keyword evidence="2" id="KW-1185">Reference proteome</keyword>